<evidence type="ECO:0000259" key="11">
    <source>
        <dbReference type="PROSITE" id="PS51192"/>
    </source>
</evidence>
<evidence type="ECO:0000256" key="10">
    <source>
        <dbReference type="SAM" id="MobiDB-lite"/>
    </source>
</evidence>
<feature type="compositionally biased region" description="Polar residues" evidence="10">
    <location>
        <begin position="158"/>
        <end position="167"/>
    </location>
</feature>
<evidence type="ECO:0000313" key="14">
    <source>
        <dbReference type="EMBL" id="KYM99994.1"/>
    </source>
</evidence>
<dbReference type="SUPFAM" id="SSF52540">
    <property type="entry name" value="P-loop containing nucleoside triphosphate hydrolases"/>
    <property type="match status" value="1"/>
</dbReference>
<dbReference type="AlphaFoldDB" id="A0A151IFQ5"/>
<feature type="domain" description="Helicase ATP-binding" evidence="11">
    <location>
        <begin position="284"/>
        <end position="459"/>
    </location>
</feature>
<evidence type="ECO:0000256" key="7">
    <source>
        <dbReference type="PROSITE-ProRule" id="PRU00117"/>
    </source>
</evidence>
<reference evidence="14 15" key="1">
    <citation type="submission" date="2016-03" db="EMBL/GenBank/DDBJ databases">
        <title>Cyphomyrmex costatus WGS genome.</title>
        <authorList>
            <person name="Nygaard S."/>
            <person name="Hu H."/>
            <person name="Boomsma J."/>
            <person name="Zhang G."/>
        </authorList>
    </citation>
    <scope>NUCLEOTIDE SEQUENCE [LARGE SCALE GENOMIC DNA]</scope>
    <source>
        <strain evidence="14">MS0001</strain>
        <tissue evidence="14">Whole body</tissue>
    </source>
</reference>
<dbReference type="PROSITE" id="PS51195">
    <property type="entry name" value="Q_MOTIF"/>
    <property type="match status" value="1"/>
</dbReference>
<gene>
    <name evidence="14" type="ORF">ALC62_09233</name>
</gene>
<dbReference type="SUPFAM" id="SSF54791">
    <property type="entry name" value="Eukaryotic type KH-domain (KH-domain type I)"/>
    <property type="match status" value="1"/>
</dbReference>
<evidence type="ECO:0000256" key="1">
    <source>
        <dbReference type="ARBA" id="ARBA00012552"/>
    </source>
</evidence>
<keyword evidence="3 9" id="KW-0378">Hydrolase</keyword>
<dbReference type="Proteomes" id="UP000078542">
    <property type="component" value="Unassembled WGS sequence"/>
</dbReference>
<dbReference type="GO" id="GO:0003724">
    <property type="term" value="F:RNA helicase activity"/>
    <property type="evidence" value="ECO:0007669"/>
    <property type="project" value="UniProtKB-EC"/>
</dbReference>
<proteinExistence type="inferred from homology"/>
<organism evidence="14 15">
    <name type="scientific">Cyphomyrmex costatus</name>
    <dbReference type="NCBI Taxonomy" id="456900"/>
    <lineage>
        <taxon>Eukaryota</taxon>
        <taxon>Metazoa</taxon>
        <taxon>Ecdysozoa</taxon>
        <taxon>Arthropoda</taxon>
        <taxon>Hexapoda</taxon>
        <taxon>Insecta</taxon>
        <taxon>Pterygota</taxon>
        <taxon>Neoptera</taxon>
        <taxon>Endopterygota</taxon>
        <taxon>Hymenoptera</taxon>
        <taxon>Apocrita</taxon>
        <taxon>Aculeata</taxon>
        <taxon>Formicoidea</taxon>
        <taxon>Formicidae</taxon>
        <taxon>Myrmicinae</taxon>
        <taxon>Cyphomyrmex</taxon>
    </lineage>
</organism>
<dbReference type="PROSITE" id="PS50084">
    <property type="entry name" value="KH_TYPE_1"/>
    <property type="match status" value="1"/>
</dbReference>
<dbReference type="CDD" id="cd18787">
    <property type="entry name" value="SF2_C_DEAD"/>
    <property type="match status" value="1"/>
</dbReference>
<dbReference type="SMART" id="SM00487">
    <property type="entry name" value="DEXDc"/>
    <property type="match status" value="1"/>
</dbReference>
<feature type="compositionally biased region" description="Basic and acidic residues" evidence="10">
    <location>
        <begin position="144"/>
        <end position="157"/>
    </location>
</feature>
<dbReference type="InterPro" id="IPR004088">
    <property type="entry name" value="KH_dom_type_1"/>
</dbReference>
<dbReference type="InterPro" id="IPR036612">
    <property type="entry name" value="KH_dom_type_1_sf"/>
</dbReference>
<feature type="short sequence motif" description="Q motif" evidence="8">
    <location>
        <begin position="253"/>
        <end position="281"/>
    </location>
</feature>
<dbReference type="GO" id="GO:0003723">
    <property type="term" value="F:RNA binding"/>
    <property type="evidence" value="ECO:0007669"/>
    <property type="project" value="UniProtKB-UniRule"/>
</dbReference>
<feature type="domain" description="DEAD-box RNA helicase Q" evidence="13">
    <location>
        <begin position="253"/>
        <end position="281"/>
    </location>
</feature>
<dbReference type="InterPro" id="IPR000629">
    <property type="entry name" value="RNA-helicase_DEAD-box_CS"/>
</dbReference>
<dbReference type="STRING" id="456900.A0A151IFQ5"/>
<accession>A0A151IFQ5</accession>
<dbReference type="Gene3D" id="3.40.50.300">
    <property type="entry name" value="P-loop containing nucleotide triphosphate hydrolases"/>
    <property type="match status" value="2"/>
</dbReference>
<dbReference type="Pfam" id="PF00013">
    <property type="entry name" value="KH_1"/>
    <property type="match status" value="1"/>
</dbReference>
<feature type="compositionally biased region" description="Polar residues" evidence="10">
    <location>
        <begin position="41"/>
        <end position="59"/>
    </location>
</feature>
<evidence type="ECO:0000256" key="6">
    <source>
        <dbReference type="ARBA" id="ARBA00047984"/>
    </source>
</evidence>
<dbReference type="PROSITE" id="PS51192">
    <property type="entry name" value="HELICASE_ATP_BIND_1"/>
    <property type="match status" value="1"/>
</dbReference>
<evidence type="ECO:0000259" key="12">
    <source>
        <dbReference type="PROSITE" id="PS51194"/>
    </source>
</evidence>
<dbReference type="PROSITE" id="PS00039">
    <property type="entry name" value="DEAD_ATP_HELICASE"/>
    <property type="match status" value="1"/>
</dbReference>
<keyword evidence="7" id="KW-0694">RNA-binding</keyword>
<sequence>MSDSWDNWDSRSSSRKYDRSYDHKRENRRERGSQFYRRSNRSFGDNNEYTGSGTQNYNNVPYRKNNEMSDSTNGLVMYIDSNNVGRLIGRGGSKIKALQEESGAMIKIDKQYNENGQTAVTLTGTDDTQQRAKSLIEELFTERGNTHLNERSNKYENESAQQTTSQPEKQEIDWTTFDWGKANEEYEERQKQRWAALPPIIKDFYKEDPTIANMSKSVVANFRKTNNNIEVRHVFENEGGSNENMKIPNPVQTFEQAFHAFPDILREIRKQNFEKPSPIQCQAWPILLSGQDLIGIAQTGTGKTLAFLLPALIHIDGQITPREERSGPNVLVMAPTRELALQIEKEVGKYSYHGIKAVCVYGGGNRKAQIDTVTKGVQIVIATPGRLNDLVQANVLDVSAVTYLILDEADRMLDMGFEPQIRKTLLGVRPDRQTVMTSATWPQGVRRLAQSYMKNPIQVFVGSLDLAAVHSVTQRIYMINEDEKTDMMHQFFQEMGPHDKVIIFFGKKSKVDDISSDLALMNVDCQSIHGDRDQVDREQALEDLKTGAVQILLATDVASRGIDIEDITHVLNYDFPRDIEEYVHRVGRTGRAGRTGESITFMTRHDWHHAKALIDILEEANQEVPEEVYKMAERYDAWKKKKEQEDSYARGNRNSGGGRRGFRRM</sequence>
<dbReference type="InterPro" id="IPR001650">
    <property type="entry name" value="Helicase_C-like"/>
</dbReference>
<dbReference type="SMART" id="SM00490">
    <property type="entry name" value="HELICc"/>
    <property type="match status" value="1"/>
</dbReference>
<evidence type="ECO:0000256" key="4">
    <source>
        <dbReference type="ARBA" id="ARBA00022806"/>
    </source>
</evidence>
<dbReference type="Gene3D" id="3.30.1370.10">
    <property type="entry name" value="K Homology domain, type 1"/>
    <property type="match status" value="1"/>
</dbReference>
<dbReference type="GO" id="GO:0005524">
    <property type="term" value="F:ATP binding"/>
    <property type="evidence" value="ECO:0007669"/>
    <property type="project" value="UniProtKB-KW"/>
</dbReference>
<dbReference type="GO" id="GO:0016787">
    <property type="term" value="F:hydrolase activity"/>
    <property type="evidence" value="ECO:0007669"/>
    <property type="project" value="UniProtKB-KW"/>
</dbReference>
<dbReference type="EC" id="3.6.4.13" evidence="1"/>
<dbReference type="InterPro" id="IPR027417">
    <property type="entry name" value="P-loop_NTPase"/>
</dbReference>
<comment type="catalytic activity">
    <reaction evidence="6">
        <text>ATP + H2O = ADP + phosphate + H(+)</text>
        <dbReference type="Rhea" id="RHEA:13065"/>
        <dbReference type="ChEBI" id="CHEBI:15377"/>
        <dbReference type="ChEBI" id="CHEBI:15378"/>
        <dbReference type="ChEBI" id="CHEBI:30616"/>
        <dbReference type="ChEBI" id="CHEBI:43474"/>
        <dbReference type="ChEBI" id="CHEBI:456216"/>
        <dbReference type="EC" id="3.6.4.13"/>
    </reaction>
</comment>
<dbReference type="Pfam" id="PF00271">
    <property type="entry name" value="Helicase_C"/>
    <property type="match status" value="1"/>
</dbReference>
<name>A0A151IFQ5_9HYME</name>
<evidence type="ECO:0000256" key="8">
    <source>
        <dbReference type="PROSITE-ProRule" id="PRU00552"/>
    </source>
</evidence>
<dbReference type="InterPro" id="IPR011545">
    <property type="entry name" value="DEAD/DEAH_box_helicase_dom"/>
</dbReference>
<dbReference type="Pfam" id="PF00270">
    <property type="entry name" value="DEAD"/>
    <property type="match status" value="1"/>
</dbReference>
<feature type="region of interest" description="Disordered" evidence="10">
    <location>
        <begin position="144"/>
        <end position="169"/>
    </location>
</feature>
<dbReference type="InterPro" id="IPR014001">
    <property type="entry name" value="Helicase_ATP-bd"/>
</dbReference>
<dbReference type="CDD" id="cd17958">
    <property type="entry name" value="DEADc_DDX43_DDX53"/>
    <property type="match status" value="1"/>
</dbReference>
<evidence type="ECO:0000256" key="2">
    <source>
        <dbReference type="ARBA" id="ARBA00022741"/>
    </source>
</evidence>
<dbReference type="FunFam" id="3.40.50.300:FF:000079">
    <property type="entry name" value="probable ATP-dependent RNA helicase DDX17"/>
    <property type="match status" value="1"/>
</dbReference>
<dbReference type="KEGG" id="ccoa:108776286"/>
<dbReference type="OrthoDB" id="196131at2759"/>
<dbReference type="InterPro" id="IPR004087">
    <property type="entry name" value="KH_dom"/>
</dbReference>
<feature type="domain" description="Helicase C-terminal" evidence="12">
    <location>
        <begin position="471"/>
        <end position="632"/>
    </location>
</feature>
<protein>
    <recommendedName>
        <fullName evidence="1">RNA helicase</fullName>
        <ecNumber evidence="1">3.6.4.13</ecNumber>
    </recommendedName>
</protein>
<dbReference type="GO" id="GO:0031047">
    <property type="term" value="P:regulatory ncRNA-mediated gene silencing"/>
    <property type="evidence" value="ECO:0007669"/>
    <property type="project" value="UniProtKB-ARBA"/>
</dbReference>
<comment type="similarity">
    <text evidence="9">Belongs to the DEAD box helicase family.</text>
</comment>
<keyword evidence="5 9" id="KW-0067">ATP-binding</keyword>
<evidence type="ECO:0000256" key="9">
    <source>
        <dbReference type="RuleBase" id="RU000492"/>
    </source>
</evidence>
<dbReference type="PROSITE" id="PS51194">
    <property type="entry name" value="HELICASE_CTER"/>
    <property type="match status" value="1"/>
</dbReference>
<feature type="region of interest" description="Disordered" evidence="10">
    <location>
        <begin position="641"/>
        <end position="665"/>
    </location>
</feature>
<keyword evidence="4 9" id="KW-0347">Helicase</keyword>
<evidence type="ECO:0000256" key="5">
    <source>
        <dbReference type="ARBA" id="ARBA00022840"/>
    </source>
</evidence>
<feature type="compositionally biased region" description="Basic and acidic residues" evidence="10">
    <location>
        <begin position="15"/>
        <end position="32"/>
    </location>
</feature>
<keyword evidence="2 9" id="KW-0547">Nucleotide-binding</keyword>
<evidence type="ECO:0000259" key="13">
    <source>
        <dbReference type="PROSITE" id="PS51195"/>
    </source>
</evidence>
<dbReference type="FunFam" id="3.40.50.300:FF:000008">
    <property type="entry name" value="ATP-dependent RNA helicase RhlB"/>
    <property type="match status" value="1"/>
</dbReference>
<dbReference type="SMART" id="SM00322">
    <property type="entry name" value="KH"/>
    <property type="match status" value="1"/>
</dbReference>
<feature type="compositionally biased region" description="Low complexity" evidence="10">
    <location>
        <begin position="1"/>
        <end position="11"/>
    </location>
</feature>
<evidence type="ECO:0000313" key="15">
    <source>
        <dbReference type="Proteomes" id="UP000078542"/>
    </source>
</evidence>
<feature type="region of interest" description="Disordered" evidence="10">
    <location>
        <begin position="1"/>
        <end position="66"/>
    </location>
</feature>
<dbReference type="EMBL" id="KQ977771">
    <property type="protein sequence ID" value="KYM99994.1"/>
    <property type="molecule type" value="Genomic_DNA"/>
</dbReference>
<evidence type="ECO:0000256" key="3">
    <source>
        <dbReference type="ARBA" id="ARBA00022801"/>
    </source>
</evidence>
<dbReference type="PANTHER" id="PTHR47958">
    <property type="entry name" value="ATP-DEPENDENT RNA HELICASE DBP3"/>
    <property type="match status" value="1"/>
</dbReference>
<keyword evidence="15" id="KW-1185">Reference proteome</keyword>
<dbReference type="InterPro" id="IPR014014">
    <property type="entry name" value="RNA_helicase_DEAD_Q_motif"/>
</dbReference>